<proteinExistence type="predicted"/>
<dbReference type="InterPro" id="IPR057620">
    <property type="entry name" value="POT1A/B-like_OB"/>
</dbReference>
<organism evidence="3 4">
    <name type="scientific">Elaeis guineensis var. tenera</name>
    <name type="common">Oil palm</name>
    <dbReference type="NCBI Taxonomy" id="51953"/>
    <lineage>
        <taxon>Eukaryota</taxon>
        <taxon>Viridiplantae</taxon>
        <taxon>Streptophyta</taxon>
        <taxon>Embryophyta</taxon>
        <taxon>Tracheophyta</taxon>
        <taxon>Spermatophyta</taxon>
        <taxon>Magnoliopsida</taxon>
        <taxon>Liliopsida</taxon>
        <taxon>Arecaceae</taxon>
        <taxon>Arecoideae</taxon>
        <taxon>Cocoseae</taxon>
        <taxon>Elaeidinae</taxon>
        <taxon>Elaeis</taxon>
    </lineage>
</organism>
<protein>
    <submittedName>
        <fullName evidence="4">Uncharacterized protein LOC105049225</fullName>
    </submittedName>
</protein>
<gene>
    <name evidence="4" type="primary">LOC105049225</name>
</gene>
<dbReference type="KEGG" id="egu:105049225"/>
<feature type="domain" description="POT1A/B-like OB fold" evidence="2">
    <location>
        <begin position="72"/>
        <end position="104"/>
    </location>
</feature>
<reference evidence="4" key="1">
    <citation type="submission" date="2025-08" db="UniProtKB">
        <authorList>
            <consortium name="RefSeq"/>
        </authorList>
    </citation>
    <scope>IDENTIFICATION</scope>
</reference>
<evidence type="ECO:0000313" key="4">
    <source>
        <dbReference type="RefSeq" id="XP_029122064.1"/>
    </source>
</evidence>
<name>A0A8N4F2B0_ELAGV</name>
<sequence length="104" mass="11580">MDVQSISSLPYGFEMESSRSPARKARGMEGETGTRATTTEDFYLPLADALKMINVKVNLFASVSEIRAPKRSRGTDTDFRHAAFATLMDSLTYPEVTHRCKCIV</sequence>
<dbReference type="Pfam" id="PF25507">
    <property type="entry name" value="OB_POT1A"/>
    <property type="match status" value="1"/>
</dbReference>
<evidence type="ECO:0000259" key="2">
    <source>
        <dbReference type="Pfam" id="PF25507"/>
    </source>
</evidence>
<evidence type="ECO:0000313" key="3">
    <source>
        <dbReference type="Proteomes" id="UP000504607"/>
    </source>
</evidence>
<dbReference type="GeneID" id="105049225"/>
<dbReference type="AlphaFoldDB" id="A0A8N4F2B0"/>
<feature type="region of interest" description="Disordered" evidence="1">
    <location>
        <begin position="1"/>
        <end position="34"/>
    </location>
</feature>
<evidence type="ECO:0000256" key="1">
    <source>
        <dbReference type="SAM" id="MobiDB-lite"/>
    </source>
</evidence>
<accession>A0A8N4F2B0</accession>
<dbReference type="Proteomes" id="UP000504607">
    <property type="component" value="Chromosome 1"/>
</dbReference>
<keyword evidence="3" id="KW-1185">Reference proteome</keyword>
<dbReference type="RefSeq" id="XP_029122064.1">
    <property type="nucleotide sequence ID" value="XM_029266231.1"/>
</dbReference>